<dbReference type="InterPro" id="IPR011095">
    <property type="entry name" value="Dala_Dala_lig_C"/>
</dbReference>
<dbReference type="Pfam" id="PF07478">
    <property type="entry name" value="Dala_Dala_lig_C"/>
    <property type="match status" value="1"/>
</dbReference>
<dbReference type="PANTHER" id="PTHR21621">
    <property type="entry name" value="RIBOSOMAL PROTEIN S6 MODIFICATION PROTEIN"/>
    <property type="match status" value="1"/>
</dbReference>
<dbReference type="PROSITE" id="PS50975">
    <property type="entry name" value="ATP_GRASP"/>
    <property type="match status" value="1"/>
</dbReference>
<dbReference type="Pfam" id="PF14401">
    <property type="entry name" value="RLAN"/>
    <property type="match status" value="1"/>
</dbReference>
<keyword evidence="1" id="KW-0436">Ligase</keyword>
<evidence type="ECO:0000259" key="4">
    <source>
        <dbReference type="PROSITE" id="PS50975"/>
    </source>
</evidence>
<evidence type="ECO:0000313" key="5">
    <source>
        <dbReference type="EMBL" id="MBD1389119.1"/>
    </source>
</evidence>
<organism evidence="5 6">
    <name type="scientific">Neiella litorisoli</name>
    <dbReference type="NCBI Taxonomy" id="2771431"/>
    <lineage>
        <taxon>Bacteria</taxon>
        <taxon>Pseudomonadati</taxon>
        <taxon>Pseudomonadota</taxon>
        <taxon>Gammaproteobacteria</taxon>
        <taxon>Alteromonadales</taxon>
        <taxon>Echinimonadaceae</taxon>
        <taxon>Neiella</taxon>
    </lineage>
</organism>
<evidence type="ECO:0000256" key="1">
    <source>
        <dbReference type="ARBA" id="ARBA00022598"/>
    </source>
</evidence>
<dbReference type="GO" id="GO:0005737">
    <property type="term" value="C:cytoplasm"/>
    <property type="evidence" value="ECO:0007669"/>
    <property type="project" value="TreeGrafter"/>
</dbReference>
<protein>
    <submittedName>
        <fullName evidence="5">RimK family protein</fullName>
    </submittedName>
</protein>
<accession>A0A8J6QQW6</accession>
<keyword evidence="3" id="KW-0067">ATP-binding</keyword>
<sequence>MLSTLFVTDNELLLAEPSVNCISFLEYLNEYPKAKGPKVRIINLCDSGRYLSNGYYCSLLAEARAHPVLPSVRVINSLRESGTSLLLNSIPVAKKVWPAAQPHALLLCMGVCQQAIHQKLANWLYQQFPAPLLLIEFQHINGEQRLTVSRVSIDQLDDSQRQFCIEQLKLFASKAWRTKADKKRYRWELAILTNPDEKVPPSNKSAISRFIRAAEKHGIRAVEIGPDDLTTLPQYDALFIRETTAIDHHTYRFANEAEKAGLVVIDDPSSILRCCNKVYLHDAFTYRNVPSLRTFILADNSASSLDKVEHSLGYPMVLKIPESAFSKGVFKVSDRAELEAAATSLLADSALFIAQEYLYTEFDWRIGVLNGRAIYACRYYMAKNHWQIYNHSSKRNFSGGFDALPTFEVPSGVLQAALKAAATVGNGLYGIDIKEVDGRAYVLEVNDNPSLEHGVEDAYLGEELYMQVMAEFLRRLEIRGLS</sequence>
<keyword evidence="3" id="KW-0547">Nucleotide-binding</keyword>
<dbReference type="EMBL" id="JACXAF010000007">
    <property type="protein sequence ID" value="MBD1389119.1"/>
    <property type="molecule type" value="Genomic_DNA"/>
</dbReference>
<dbReference type="GO" id="GO:0046872">
    <property type="term" value="F:metal ion binding"/>
    <property type="evidence" value="ECO:0007669"/>
    <property type="project" value="InterPro"/>
</dbReference>
<dbReference type="Gene3D" id="3.30.1490.20">
    <property type="entry name" value="ATP-grasp fold, A domain"/>
    <property type="match status" value="1"/>
</dbReference>
<dbReference type="InterPro" id="IPR025839">
    <property type="entry name" value="RLAN_dom"/>
</dbReference>
<dbReference type="GO" id="GO:0008716">
    <property type="term" value="F:D-alanine-D-alanine ligase activity"/>
    <property type="evidence" value="ECO:0007669"/>
    <property type="project" value="InterPro"/>
</dbReference>
<dbReference type="InterPro" id="IPR013815">
    <property type="entry name" value="ATP_grasp_subdomain_1"/>
</dbReference>
<dbReference type="AlphaFoldDB" id="A0A8J6QQW6"/>
<dbReference type="Proteomes" id="UP000638014">
    <property type="component" value="Unassembled WGS sequence"/>
</dbReference>
<dbReference type="SUPFAM" id="SSF56059">
    <property type="entry name" value="Glutathione synthetase ATP-binding domain-like"/>
    <property type="match status" value="1"/>
</dbReference>
<keyword evidence="6" id="KW-1185">Reference proteome</keyword>
<evidence type="ECO:0000256" key="3">
    <source>
        <dbReference type="PROSITE-ProRule" id="PRU00409"/>
    </source>
</evidence>
<dbReference type="GO" id="GO:0018169">
    <property type="term" value="F:ribosomal S6-glutamic acid ligase activity"/>
    <property type="evidence" value="ECO:0007669"/>
    <property type="project" value="TreeGrafter"/>
</dbReference>
<comment type="caution">
    <text evidence="5">The sequence shown here is derived from an EMBL/GenBank/DDBJ whole genome shotgun (WGS) entry which is preliminary data.</text>
</comment>
<dbReference type="RefSeq" id="WP_191144306.1">
    <property type="nucleotide sequence ID" value="NZ_JACXAF010000007.1"/>
</dbReference>
<reference evidence="5" key="1">
    <citation type="submission" date="2020-09" db="EMBL/GenBank/DDBJ databases">
        <title>A novel bacterium of genus Neiella, isolated from South China Sea.</title>
        <authorList>
            <person name="Huang H."/>
            <person name="Mo K."/>
            <person name="Hu Y."/>
        </authorList>
    </citation>
    <scope>NUCLEOTIDE SEQUENCE</scope>
    <source>
        <strain evidence="5">HB171785</strain>
    </source>
</reference>
<dbReference type="GO" id="GO:0009432">
    <property type="term" value="P:SOS response"/>
    <property type="evidence" value="ECO:0007669"/>
    <property type="project" value="TreeGrafter"/>
</dbReference>
<keyword evidence="2" id="KW-0464">Manganese</keyword>
<dbReference type="PANTHER" id="PTHR21621:SF0">
    <property type="entry name" value="BETA-CITRYLGLUTAMATE SYNTHASE B-RELATED"/>
    <property type="match status" value="1"/>
</dbReference>
<dbReference type="GO" id="GO:0005524">
    <property type="term" value="F:ATP binding"/>
    <property type="evidence" value="ECO:0007669"/>
    <property type="project" value="UniProtKB-UniRule"/>
</dbReference>
<dbReference type="Gene3D" id="3.30.470.20">
    <property type="entry name" value="ATP-grasp fold, B domain"/>
    <property type="match status" value="1"/>
</dbReference>
<feature type="domain" description="ATP-grasp" evidence="4">
    <location>
        <begin position="281"/>
        <end position="477"/>
    </location>
</feature>
<gene>
    <name evidence="5" type="ORF">IC617_06730</name>
</gene>
<proteinExistence type="predicted"/>
<evidence type="ECO:0000313" key="6">
    <source>
        <dbReference type="Proteomes" id="UP000638014"/>
    </source>
</evidence>
<dbReference type="InterPro" id="IPR011761">
    <property type="entry name" value="ATP-grasp"/>
</dbReference>
<evidence type="ECO:0000256" key="2">
    <source>
        <dbReference type="ARBA" id="ARBA00023211"/>
    </source>
</evidence>
<name>A0A8J6QQW6_9GAMM</name>